<evidence type="ECO:0000256" key="1">
    <source>
        <dbReference type="SAM" id="SignalP"/>
    </source>
</evidence>
<gene>
    <name evidence="3" type="ORF">P4O66_000159</name>
</gene>
<proteinExistence type="predicted"/>
<dbReference type="FunFam" id="3.10.20.90:FF:000222">
    <property type="entry name" value="Polyubiquitin 5"/>
    <property type="match status" value="1"/>
</dbReference>
<dbReference type="InterPro" id="IPR029071">
    <property type="entry name" value="Ubiquitin-like_domsf"/>
</dbReference>
<dbReference type="PROSITE" id="PS50053">
    <property type="entry name" value="UBIQUITIN_2"/>
    <property type="match status" value="2"/>
</dbReference>
<evidence type="ECO:0000259" key="2">
    <source>
        <dbReference type="PROSITE" id="PS50053"/>
    </source>
</evidence>
<reference evidence="3" key="1">
    <citation type="submission" date="2023-03" db="EMBL/GenBank/DDBJ databases">
        <title>Electrophorus voltai genome.</title>
        <authorList>
            <person name="Bian C."/>
        </authorList>
    </citation>
    <scope>NUCLEOTIDE SEQUENCE</scope>
    <source>
        <strain evidence="3">CB-2022</strain>
        <tissue evidence="3">Muscle</tissue>
    </source>
</reference>
<evidence type="ECO:0000313" key="4">
    <source>
        <dbReference type="Proteomes" id="UP001239994"/>
    </source>
</evidence>
<dbReference type="PRINTS" id="PR00348">
    <property type="entry name" value="UBIQUITIN"/>
</dbReference>
<feature type="chain" id="PRO_5042004854" description="Ubiquitin-like domain-containing protein" evidence="1">
    <location>
        <begin position="25"/>
        <end position="256"/>
    </location>
</feature>
<accession>A0AAD8ZVW0</accession>
<keyword evidence="4" id="KW-1185">Reference proteome</keyword>
<dbReference type="InterPro" id="IPR000626">
    <property type="entry name" value="Ubiquitin-like_dom"/>
</dbReference>
<evidence type="ECO:0000313" key="3">
    <source>
        <dbReference type="EMBL" id="KAK1806274.1"/>
    </source>
</evidence>
<dbReference type="SUPFAM" id="SSF54236">
    <property type="entry name" value="Ubiquitin-like"/>
    <property type="match status" value="2"/>
</dbReference>
<comment type="caution">
    <text evidence="3">The sequence shown here is derived from an EMBL/GenBank/DDBJ whole genome shotgun (WGS) entry which is preliminary data.</text>
</comment>
<dbReference type="SMART" id="SM00213">
    <property type="entry name" value="UBQ"/>
    <property type="match status" value="2"/>
</dbReference>
<keyword evidence="1" id="KW-0732">Signal</keyword>
<feature type="signal peptide" evidence="1">
    <location>
        <begin position="1"/>
        <end position="24"/>
    </location>
</feature>
<feature type="domain" description="Ubiquitin-like" evidence="2">
    <location>
        <begin position="100"/>
        <end position="174"/>
    </location>
</feature>
<sequence>MISSIIPVCSVVLQLLVRFQLSAAVDEPLLVHRDPLLIENLSLQLIDGLVLSDILPSAALRWRDDNLKLDDCAWELLQLATDTVEEYFVSTQAQEHTGMMELIIKGLTGEPQTVTVTVSTTVGELKQLIAQRFQVPPLRQKLCISNGHTIHLDNDLKTVSAYGLSSGTSVSLLILSRPVPFQVFIKNEKGQTETYDVTEDETVNSLQRKIFNKQRTPGDQQRLIYSGRQLESDKKLKDYNITSGSTIYMTLRLRGG</sequence>
<name>A0AAD8ZVW0_9TELE</name>
<feature type="domain" description="Ubiquitin-like" evidence="2">
    <location>
        <begin position="181"/>
        <end position="256"/>
    </location>
</feature>
<dbReference type="PANTHER" id="PTHR10666">
    <property type="entry name" value="UBIQUITIN"/>
    <property type="match status" value="1"/>
</dbReference>
<dbReference type="Proteomes" id="UP001239994">
    <property type="component" value="Unassembled WGS sequence"/>
</dbReference>
<dbReference type="EMBL" id="JAROKS010000001">
    <property type="protein sequence ID" value="KAK1806274.1"/>
    <property type="molecule type" value="Genomic_DNA"/>
</dbReference>
<dbReference type="Gene3D" id="3.10.20.90">
    <property type="entry name" value="Phosphatidylinositol 3-kinase Catalytic Subunit, Chain A, domain 1"/>
    <property type="match status" value="2"/>
</dbReference>
<dbReference type="Pfam" id="PF00240">
    <property type="entry name" value="ubiquitin"/>
    <property type="match status" value="2"/>
</dbReference>
<protein>
    <recommendedName>
        <fullName evidence="2">Ubiquitin-like domain-containing protein</fullName>
    </recommendedName>
</protein>
<dbReference type="InterPro" id="IPR050158">
    <property type="entry name" value="Ubiquitin_ubiquitin-like"/>
</dbReference>
<dbReference type="AlphaFoldDB" id="A0AAD8ZVW0"/>
<dbReference type="InterPro" id="IPR019956">
    <property type="entry name" value="Ubiquitin_dom"/>
</dbReference>
<organism evidence="3 4">
    <name type="scientific">Electrophorus voltai</name>
    <dbReference type="NCBI Taxonomy" id="2609070"/>
    <lineage>
        <taxon>Eukaryota</taxon>
        <taxon>Metazoa</taxon>
        <taxon>Chordata</taxon>
        <taxon>Craniata</taxon>
        <taxon>Vertebrata</taxon>
        <taxon>Euteleostomi</taxon>
        <taxon>Actinopterygii</taxon>
        <taxon>Neopterygii</taxon>
        <taxon>Teleostei</taxon>
        <taxon>Ostariophysi</taxon>
        <taxon>Gymnotiformes</taxon>
        <taxon>Gymnotoidei</taxon>
        <taxon>Gymnotidae</taxon>
        <taxon>Electrophorus</taxon>
    </lineage>
</organism>